<feature type="compositionally biased region" description="Low complexity" evidence="1">
    <location>
        <begin position="419"/>
        <end position="438"/>
    </location>
</feature>
<dbReference type="Proteomes" id="UP000221165">
    <property type="component" value="Unassembled WGS sequence"/>
</dbReference>
<feature type="region of interest" description="Disordered" evidence="1">
    <location>
        <begin position="510"/>
        <end position="529"/>
    </location>
</feature>
<name>A0A2C6LHH2_9APIC</name>
<feature type="compositionally biased region" description="Acidic residues" evidence="1">
    <location>
        <begin position="466"/>
        <end position="475"/>
    </location>
</feature>
<accession>A0A2C6LHH2</accession>
<feature type="compositionally biased region" description="Acidic residues" evidence="1">
    <location>
        <begin position="675"/>
        <end position="685"/>
    </location>
</feature>
<sequence length="820" mass="92268">MGELVEKEHLPFSSSPALRCFDSIPYPFFLSFFKSISLRSSHDKLSPSMQASSPPPSWRGSMTSRLFGVEVSSSSSTFSRPCPDFSTAQFSIFDKETEVSPSSSTRPPPHPCCPLCLLTLSNLSSSIGKTPSPEIHLPSSSSSSPHLIDLLDDISVILFLRLCLYHTSDLQETHVSLPSSSSPSTLSSLEKQSRIRRTVEKPQEPCRYDDEQQLTSSSSSSSLASRHHQSAVQGRDNRRLLKRDNRRTVGHSPLWVPNGSLRTEGVAVTDSTENPQKEKPKRGMSQQIKSSLSNRKKRKRRSPFSSSFLFSPSCYDAPSQSQLLRACREGLSTLFSPGASFFPPPRCIYTRKKSPRMSQDTQQHHHNDRFSDPFPPSSSKSLFSHRRVSFHREERREDRKISVQSQQPFPGGGEEKSLHLLSSSPSSPSFFESSSSSFRDCGQKKLLRREKEPPRKVRDNMSTEKEAEDEDEDCDMGEREESFTRRQDCERKEDEVCCCLHRYFPSSHDEVRDVEEDDEGERERRRKIGESYEDTETLVRLGRLGNSERQVSSSLLSSSSPSFLLSKENRSPIPSSMSYIGVLHLLHAQLSSQGLPGVWVWVELLHLIKKSRESFSFFFDVLQDVFSLLSWSSERIVLRFLRHLSSPNSFSSPLLYGGDTRTVSLRKGGEGSSKEEEDAENEDEEKDRKRQEVEGGTSGVDTLERARDIPWRRRKHRLFTAWLATSLEHLLSLVEDDFQAGPHLHSLLQLLLPSLTPSPSSTTFSSQPSSFPALSFFSSPSSISMSHTSPGHSPSPYHLSTSLLSIPSQLSPSLSQTYTL</sequence>
<evidence type="ECO:0000313" key="3">
    <source>
        <dbReference type="Proteomes" id="UP000221165"/>
    </source>
</evidence>
<feature type="compositionally biased region" description="Basic and acidic residues" evidence="1">
    <location>
        <begin position="390"/>
        <end position="401"/>
    </location>
</feature>
<dbReference type="VEuPathDB" id="ToxoDB:CSUI_000347"/>
<dbReference type="AlphaFoldDB" id="A0A2C6LHH2"/>
<protein>
    <submittedName>
        <fullName evidence="2">Uncharacterized protein</fullName>
    </submittedName>
</protein>
<feature type="compositionally biased region" description="Basic and acidic residues" evidence="1">
    <location>
        <begin position="449"/>
        <end position="465"/>
    </location>
</feature>
<feature type="compositionally biased region" description="Basic and acidic residues" evidence="1">
    <location>
        <begin position="235"/>
        <end position="247"/>
    </location>
</feature>
<proteinExistence type="predicted"/>
<comment type="caution">
    <text evidence="2">The sequence shown here is derived from an EMBL/GenBank/DDBJ whole genome shotgun (WGS) entry which is preliminary data.</text>
</comment>
<evidence type="ECO:0000256" key="1">
    <source>
        <dbReference type="SAM" id="MobiDB-lite"/>
    </source>
</evidence>
<keyword evidence="3" id="KW-1185">Reference proteome</keyword>
<feature type="non-terminal residue" evidence="2">
    <location>
        <position position="820"/>
    </location>
</feature>
<feature type="region of interest" description="Disordered" evidence="1">
    <location>
        <begin position="661"/>
        <end position="701"/>
    </location>
</feature>
<feature type="compositionally biased region" description="Basic and acidic residues" evidence="1">
    <location>
        <begin position="191"/>
        <end position="210"/>
    </location>
</feature>
<reference evidence="2 3" key="1">
    <citation type="journal article" date="2017" name="Int. J. Parasitol.">
        <title>The genome of the protozoan parasite Cystoisospora suis and a reverse vaccinology approach to identify vaccine candidates.</title>
        <authorList>
            <person name="Palmieri N."/>
            <person name="Shrestha A."/>
            <person name="Ruttkowski B."/>
            <person name="Beck T."/>
            <person name="Vogl C."/>
            <person name="Tomley F."/>
            <person name="Blake D.P."/>
            <person name="Joachim A."/>
        </authorList>
    </citation>
    <scope>NUCLEOTIDE SEQUENCE [LARGE SCALE GENOMIC DNA]</scope>
    <source>
        <strain evidence="2 3">Wien I</strain>
    </source>
</reference>
<feature type="compositionally biased region" description="Basic and acidic residues" evidence="1">
    <location>
        <begin position="362"/>
        <end position="371"/>
    </location>
</feature>
<feature type="region of interest" description="Disordered" evidence="1">
    <location>
        <begin position="346"/>
        <end position="481"/>
    </location>
</feature>
<feature type="region of interest" description="Disordered" evidence="1">
    <location>
        <begin position="174"/>
        <end position="304"/>
    </location>
</feature>
<feature type="compositionally biased region" description="Low complexity" evidence="1">
    <location>
        <begin position="176"/>
        <end position="189"/>
    </location>
</feature>
<dbReference type="RefSeq" id="XP_067927432.1">
    <property type="nucleotide sequence ID" value="XM_068060581.1"/>
</dbReference>
<dbReference type="GeneID" id="94423792"/>
<dbReference type="EMBL" id="MIGC01000154">
    <property type="protein sequence ID" value="PHJ25786.1"/>
    <property type="molecule type" value="Genomic_DNA"/>
</dbReference>
<gene>
    <name evidence="2" type="ORF">CSUI_000347</name>
</gene>
<evidence type="ECO:0000313" key="2">
    <source>
        <dbReference type="EMBL" id="PHJ25786.1"/>
    </source>
</evidence>
<organism evidence="2 3">
    <name type="scientific">Cystoisospora suis</name>
    <dbReference type="NCBI Taxonomy" id="483139"/>
    <lineage>
        <taxon>Eukaryota</taxon>
        <taxon>Sar</taxon>
        <taxon>Alveolata</taxon>
        <taxon>Apicomplexa</taxon>
        <taxon>Conoidasida</taxon>
        <taxon>Coccidia</taxon>
        <taxon>Eucoccidiorida</taxon>
        <taxon>Eimeriorina</taxon>
        <taxon>Sarcocystidae</taxon>
        <taxon>Cystoisospora</taxon>
    </lineage>
</organism>